<dbReference type="Pfam" id="PF05193">
    <property type="entry name" value="Peptidase_M16_C"/>
    <property type="match status" value="1"/>
</dbReference>
<dbReference type="SUPFAM" id="SSF63411">
    <property type="entry name" value="LuxS/MPP-like metallohydrolase"/>
    <property type="match status" value="2"/>
</dbReference>
<keyword evidence="5" id="KW-1185">Reference proteome</keyword>
<dbReference type="HOGENOM" id="CLU_009902_3_3_2"/>
<dbReference type="InterPro" id="IPR007863">
    <property type="entry name" value="Peptidase_M16_C"/>
</dbReference>
<dbReference type="Proteomes" id="UP000030787">
    <property type="component" value="Chromosome"/>
</dbReference>
<sequence length="429" mass="47962">MFPAGMSGENISFARTSGGIPVLVEKIPGSESAGYMVGVRTGSRDESKDVMGISHLLEHVVFRETENYTSYQMSKVMEGAGGEMNAFTGREMTAFFAVTIKETKDIAKNAVADVVAAPLIKEDGTEMEKKIVIQELSMIENEPEMYIQDLFLSNMWRGHPLSQDEGGKIDIVKGLDHNDLRKYYEERYGAPNLCVFAAGDVDKKNVLSWAEENFDPLSGKMNIKRERPSVPKASYSFTKNKSEHYHAAMGFPAYDPDHPDRVPLMILSAIIGSGTSSRLFQEVREKKALVYSVYNKVEQHSDAGIMYTTLSSTEENLIEAIETTAKVYADIRDNGLEKEELRRTKNLLKGAIVRSMESTDRHLYRLGIEYLLSGKYQTMSERLKGISDVSEEDVMRVAGDVIKGSTLNVSVLGRKNKDIEKFNVSRLDL</sequence>
<dbReference type="Gene3D" id="3.30.830.10">
    <property type="entry name" value="Metalloenzyme, LuxS/M16 peptidase-like"/>
    <property type="match status" value="2"/>
</dbReference>
<proteinExistence type="inferred from homology"/>
<evidence type="ECO:0000259" key="3">
    <source>
        <dbReference type="Pfam" id="PF05193"/>
    </source>
</evidence>
<dbReference type="InterPro" id="IPR011765">
    <property type="entry name" value="Pept_M16_N"/>
</dbReference>
<dbReference type="AlphaFoldDB" id="A0A0A7LCH1"/>
<evidence type="ECO:0000256" key="1">
    <source>
        <dbReference type="ARBA" id="ARBA00007261"/>
    </source>
</evidence>
<dbReference type="InterPro" id="IPR011249">
    <property type="entry name" value="Metalloenz_LuxS/M16"/>
</dbReference>
<dbReference type="OrthoDB" id="25333at2157"/>
<dbReference type="STRING" id="1577791.Mpt1_c08880"/>
<dbReference type="KEGG" id="mear:Mpt1_c08880"/>
<comment type="similarity">
    <text evidence="1">Belongs to the peptidase M16 family.</text>
</comment>
<protein>
    <submittedName>
        <fullName evidence="4">Peptidase M16 inactive domain protein</fullName>
    </submittedName>
</protein>
<dbReference type="EMBL" id="CP010070">
    <property type="protein sequence ID" value="AIZ56764.1"/>
    <property type="molecule type" value="Genomic_DNA"/>
</dbReference>
<dbReference type="PANTHER" id="PTHR11851">
    <property type="entry name" value="METALLOPROTEASE"/>
    <property type="match status" value="1"/>
</dbReference>
<evidence type="ECO:0000259" key="2">
    <source>
        <dbReference type="Pfam" id="PF00675"/>
    </source>
</evidence>
<gene>
    <name evidence="4" type="ORF">Mpt1_c08880</name>
</gene>
<evidence type="ECO:0000313" key="4">
    <source>
        <dbReference type="EMBL" id="AIZ56764.1"/>
    </source>
</evidence>
<dbReference type="GO" id="GO:0046872">
    <property type="term" value="F:metal ion binding"/>
    <property type="evidence" value="ECO:0007669"/>
    <property type="project" value="InterPro"/>
</dbReference>
<feature type="domain" description="Peptidase M16 C-terminal" evidence="3">
    <location>
        <begin position="175"/>
        <end position="348"/>
    </location>
</feature>
<dbReference type="InterPro" id="IPR050361">
    <property type="entry name" value="MPP/UQCRC_Complex"/>
</dbReference>
<evidence type="ECO:0000313" key="5">
    <source>
        <dbReference type="Proteomes" id="UP000030787"/>
    </source>
</evidence>
<dbReference type="Pfam" id="PF00675">
    <property type="entry name" value="Peptidase_M16"/>
    <property type="match status" value="1"/>
</dbReference>
<dbReference type="PANTHER" id="PTHR11851:SF49">
    <property type="entry name" value="MITOCHONDRIAL-PROCESSING PEPTIDASE SUBUNIT ALPHA"/>
    <property type="match status" value="1"/>
</dbReference>
<organism evidence="4 5">
    <name type="scientific">Candidatus Methanoplasma termitum</name>
    <dbReference type="NCBI Taxonomy" id="1577791"/>
    <lineage>
        <taxon>Archaea</taxon>
        <taxon>Methanobacteriati</taxon>
        <taxon>Thermoplasmatota</taxon>
        <taxon>Thermoplasmata</taxon>
        <taxon>Methanomassiliicoccales</taxon>
        <taxon>Methanomassiliicoccaceae</taxon>
        <taxon>Candidatus Methanoplasma</taxon>
    </lineage>
</organism>
<feature type="domain" description="Peptidase M16 N-terminal" evidence="2">
    <location>
        <begin position="22"/>
        <end position="163"/>
    </location>
</feature>
<accession>A0A0A7LCH1</accession>
<name>A0A0A7LCH1_9ARCH</name>
<reference evidence="4 5" key="1">
    <citation type="journal article" date="2014" name="Appl. Environ. Microbiol.">
        <title>Comparative Genome Analysis of 'Candidatus Methanoplasma termitum' Indicates a New Mode of Energy Metabolism in the Seventh Order of Methanogens.</title>
        <authorList>
            <person name="Lang K."/>
            <person name="Schuldes J."/>
            <person name="Klingl A."/>
            <person name="Poehlein A."/>
            <person name="Daniel R."/>
            <person name="Brune A."/>
        </authorList>
    </citation>
    <scope>NUCLEOTIDE SEQUENCE [LARGE SCALE GENOMIC DNA]</scope>
    <source>
        <strain evidence="5">Mpt1</strain>
    </source>
</reference>